<protein>
    <submittedName>
        <fullName evidence="3">DUF1009 domain-containing protein</fullName>
    </submittedName>
</protein>
<dbReference type="PANTHER" id="PTHR39962:SF1">
    <property type="entry name" value="LPXI FAMILY PROTEIN"/>
    <property type="match status" value="1"/>
</dbReference>
<dbReference type="InterPro" id="IPR043167">
    <property type="entry name" value="LpxI_C_sf"/>
</dbReference>
<dbReference type="InterPro" id="IPR053174">
    <property type="entry name" value="LpxI"/>
</dbReference>
<dbReference type="InterPro" id="IPR010415">
    <property type="entry name" value="LpxI_C"/>
</dbReference>
<proteinExistence type="predicted"/>
<name>A0A328ALW8_9CAUL</name>
<evidence type="ECO:0000259" key="2">
    <source>
        <dbReference type="Pfam" id="PF17930"/>
    </source>
</evidence>
<dbReference type="Gene3D" id="3.40.140.80">
    <property type="match status" value="1"/>
</dbReference>
<keyword evidence="4" id="KW-1185">Reference proteome</keyword>
<comment type="caution">
    <text evidence="3">The sequence shown here is derived from an EMBL/GenBank/DDBJ whole genome shotgun (WGS) entry which is preliminary data.</text>
</comment>
<dbReference type="InterPro" id="IPR041255">
    <property type="entry name" value="LpxI_N"/>
</dbReference>
<dbReference type="PANTHER" id="PTHR39962">
    <property type="entry name" value="BLL4848 PROTEIN"/>
    <property type="match status" value="1"/>
</dbReference>
<dbReference type="NCBIfam" id="NF047836">
    <property type="entry name" value="UDPdiagluDHLpxI"/>
    <property type="match status" value="1"/>
</dbReference>
<feature type="domain" description="LpxI C-terminal" evidence="1">
    <location>
        <begin position="135"/>
        <end position="271"/>
    </location>
</feature>
<dbReference type="Pfam" id="PF06230">
    <property type="entry name" value="LpxI_C"/>
    <property type="match status" value="1"/>
</dbReference>
<dbReference type="OrthoDB" id="9789836at2"/>
<dbReference type="Gene3D" id="3.40.50.20">
    <property type="match status" value="1"/>
</dbReference>
<evidence type="ECO:0000313" key="4">
    <source>
        <dbReference type="Proteomes" id="UP000249254"/>
    </source>
</evidence>
<reference evidence="4" key="1">
    <citation type="submission" date="2018-05" db="EMBL/GenBank/DDBJ databases">
        <authorList>
            <person name="Li X."/>
        </authorList>
    </citation>
    <scope>NUCLEOTIDE SEQUENCE [LARGE SCALE GENOMIC DNA]</scope>
    <source>
        <strain evidence="4">LX32</strain>
    </source>
</reference>
<feature type="domain" description="LpxI N-terminal" evidence="2">
    <location>
        <begin position="3"/>
        <end position="132"/>
    </location>
</feature>
<evidence type="ECO:0000313" key="3">
    <source>
        <dbReference type="EMBL" id="RAK55355.1"/>
    </source>
</evidence>
<dbReference type="Pfam" id="PF17930">
    <property type="entry name" value="LpxI_N"/>
    <property type="match status" value="1"/>
</dbReference>
<organism evidence="3 4">
    <name type="scientific">Phenylobacterium soli</name>
    <dbReference type="NCBI Taxonomy" id="2170551"/>
    <lineage>
        <taxon>Bacteria</taxon>
        <taxon>Pseudomonadati</taxon>
        <taxon>Pseudomonadota</taxon>
        <taxon>Alphaproteobacteria</taxon>
        <taxon>Caulobacterales</taxon>
        <taxon>Caulobacteraceae</taxon>
        <taxon>Phenylobacterium</taxon>
    </lineage>
</organism>
<evidence type="ECO:0000259" key="1">
    <source>
        <dbReference type="Pfam" id="PF06230"/>
    </source>
</evidence>
<dbReference type="RefSeq" id="WP_111529103.1">
    <property type="nucleotide sequence ID" value="NZ_JBHRSG010000003.1"/>
</dbReference>
<sequence length="278" mass="28449">MKKLGLIAGGGGLPVEIAEHCERSGRPLFVIRLKGFAGTELGPFAGAEVGLAELGKCFKLLKRAGCEAVCLAGNVARPDFATLMPDLRGLKALPGAILAAGKGDDALLRFLVGEFEKEGFAVEGAHEVMEDLSLPAGPLGRHRPGEAARSDAERALEVARAIGRLDIGQAAVVCRGLVLALEAQEGTAAMLERVAGLPEAIRGAPGAPQGVLAKAPKPIQETRVDMPTIGLATVQSAAAAGLAGIVGEAGRLLVLDREAVIEAADELGLFILGVEPAP</sequence>
<dbReference type="EMBL" id="QFYQ01000001">
    <property type="protein sequence ID" value="RAK55355.1"/>
    <property type="molecule type" value="Genomic_DNA"/>
</dbReference>
<accession>A0A328ALW8</accession>
<dbReference type="Proteomes" id="UP000249254">
    <property type="component" value="Unassembled WGS sequence"/>
</dbReference>
<dbReference type="AlphaFoldDB" id="A0A328ALW8"/>
<gene>
    <name evidence="3" type="ORF">DJ017_12940</name>
</gene>